<dbReference type="STRING" id="247490.KSU1_C0230"/>
<accession>I3IJD1</accession>
<evidence type="ECO:0000313" key="1">
    <source>
        <dbReference type="EMBL" id="GAB61826.1"/>
    </source>
</evidence>
<dbReference type="Proteomes" id="UP000002985">
    <property type="component" value="Unassembled WGS sequence"/>
</dbReference>
<comment type="caution">
    <text evidence="1">The sequence shown here is derived from an EMBL/GenBank/DDBJ whole genome shotgun (WGS) entry which is preliminary data.</text>
</comment>
<sequence>MSMGYPKYAWVGNRISRENMEVLYKLKVEIRKPITKMVAEAVELYISTLNKREKE</sequence>
<keyword evidence="2" id="KW-1185">Reference proteome</keyword>
<organism evidence="1 2">
    <name type="scientific">Candidatus Jettenia caeni</name>
    <dbReference type="NCBI Taxonomy" id="247490"/>
    <lineage>
        <taxon>Bacteria</taxon>
        <taxon>Pseudomonadati</taxon>
        <taxon>Planctomycetota</taxon>
        <taxon>Candidatus Brocadiia</taxon>
        <taxon>Candidatus Brocadiales</taxon>
        <taxon>Candidatus Brocadiaceae</taxon>
        <taxon>Candidatus Jettenia</taxon>
    </lineage>
</organism>
<dbReference type="EMBL" id="BAFH01000003">
    <property type="protein sequence ID" value="GAB61826.1"/>
    <property type="molecule type" value="Genomic_DNA"/>
</dbReference>
<protein>
    <submittedName>
        <fullName evidence="1">Uncharacterized protein</fullName>
    </submittedName>
</protein>
<proteinExistence type="predicted"/>
<gene>
    <name evidence="1" type="ORF">KSU1_C0230</name>
</gene>
<name>I3IJD1_9BACT</name>
<dbReference type="AlphaFoldDB" id="I3IJD1"/>
<evidence type="ECO:0000313" key="2">
    <source>
        <dbReference type="Proteomes" id="UP000002985"/>
    </source>
</evidence>
<reference evidence="1 2" key="1">
    <citation type="journal article" date="2012" name="FEBS Lett.">
        <title>Anammox organism KSU-1 expresses a NirK-type copper-containing nitrite reductase instead of a NirS-type with cytochrome cd1.</title>
        <authorList>
            <person name="Hira D."/>
            <person name="Toh H."/>
            <person name="Migita C.T."/>
            <person name="Okubo H."/>
            <person name="Nishiyama T."/>
            <person name="Hattori M."/>
            <person name="Furukawa K."/>
            <person name="Fujii T."/>
        </authorList>
    </citation>
    <scope>NUCLEOTIDE SEQUENCE [LARGE SCALE GENOMIC DNA]</scope>
</reference>